<comment type="caution">
    <text evidence="1">The sequence shown here is derived from an EMBL/GenBank/DDBJ whole genome shotgun (WGS) entry which is preliminary data.</text>
</comment>
<organism evidence="1 2">
    <name type="scientific">Melia azedarach</name>
    <name type="common">Chinaberry tree</name>
    <dbReference type="NCBI Taxonomy" id="155640"/>
    <lineage>
        <taxon>Eukaryota</taxon>
        <taxon>Viridiplantae</taxon>
        <taxon>Streptophyta</taxon>
        <taxon>Embryophyta</taxon>
        <taxon>Tracheophyta</taxon>
        <taxon>Spermatophyta</taxon>
        <taxon>Magnoliopsida</taxon>
        <taxon>eudicotyledons</taxon>
        <taxon>Gunneridae</taxon>
        <taxon>Pentapetalae</taxon>
        <taxon>rosids</taxon>
        <taxon>malvids</taxon>
        <taxon>Sapindales</taxon>
        <taxon>Meliaceae</taxon>
        <taxon>Melia</taxon>
    </lineage>
</organism>
<accession>A0ACC1XUZ2</accession>
<evidence type="ECO:0000313" key="2">
    <source>
        <dbReference type="Proteomes" id="UP001164539"/>
    </source>
</evidence>
<sequence length="201" mass="23148">MVPSFATSYGSSSQVDVAVPEQFPVGLRVLVVDDDSSCLRILETMLRRCLYNATVALNLLRKKKGCFDVVMSDVHMPNVDGYKLLEHIRLEIDLPVIMISTDERVTAVMKGIRYGACDYLIKPICEEELKNIWQHVIRRKWNRNKEIEHSGTKRVLKYQKKRICTKEEDDGKLGNEDPSTKKKPRIIWSVELHQKFVSAVD</sequence>
<protein>
    <submittedName>
        <fullName evidence="1">Two-component response regulator</fullName>
    </submittedName>
</protein>
<gene>
    <name evidence="1" type="ORF">OWV82_013561</name>
</gene>
<dbReference type="Proteomes" id="UP001164539">
    <property type="component" value="Chromosome 7"/>
</dbReference>
<name>A0ACC1XUZ2_MELAZ</name>
<dbReference type="EMBL" id="CM051400">
    <property type="protein sequence ID" value="KAJ4715173.1"/>
    <property type="molecule type" value="Genomic_DNA"/>
</dbReference>
<keyword evidence="2" id="KW-1185">Reference proteome</keyword>
<proteinExistence type="predicted"/>
<evidence type="ECO:0000313" key="1">
    <source>
        <dbReference type="EMBL" id="KAJ4715173.1"/>
    </source>
</evidence>
<reference evidence="1 2" key="1">
    <citation type="journal article" date="2023" name="Science">
        <title>Complex scaffold remodeling in plant triterpene biosynthesis.</title>
        <authorList>
            <person name="De La Pena R."/>
            <person name="Hodgson H."/>
            <person name="Liu J.C."/>
            <person name="Stephenson M.J."/>
            <person name="Martin A.C."/>
            <person name="Owen C."/>
            <person name="Harkess A."/>
            <person name="Leebens-Mack J."/>
            <person name="Jimenez L.E."/>
            <person name="Osbourn A."/>
            <person name="Sattely E.S."/>
        </authorList>
    </citation>
    <scope>NUCLEOTIDE SEQUENCE [LARGE SCALE GENOMIC DNA]</scope>
    <source>
        <strain evidence="2">cv. JPN11</strain>
        <tissue evidence="1">Leaf</tissue>
    </source>
</reference>